<evidence type="ECO:0000313" key="3">
    <source>
        <dbReference type="Proteomes" id="UP000076532"/>
    </source>
</evidence>
<sequence>MLKRLPISILFHATLALIYFPTIIFSFVFAGWVEGVPALTALIGLGILATL</sequence>
<name>A0A166NFQ5_9AGAM</name>
<reference evidence="2 3" key="1">
    <citation type="journal article" date="2016" name="Mol. Biol. Evol.">
        <title>Comparative Genomics of Early-Diverging Mushroom-Forming Fungi Provides Insights into the Origins of Lignocellulose Decay Capabilities.</title>
        <authorList>
            <person name="Nagy L.G."/>
            <person name="Riley R."/>
            <person name="Tritt A."/>
            <person name="Adam C."/>
            <person name="Daum C."/>
            <person name="Floudas D."/>
            <person name="Sun H."/>
            <person name="Yadav J.S."/>
            <person name="Pangilinan J."/>
            <person name="Larsson K.H."/>
            <person name="Matsuura K."/>
            <person name="Barry K."/>
            <person name="Labutti K."/>
            <person name="Kuo R."/>
            <person name="Ohm R.A."/>
            <person name="Bhattacharya S.S."/>
            <person name="Shirouzu T."/>
            <person name="Yoshinaga Y."/>
            <person name="Martin F.M."/>
            <person name="Grigoriev I.V."/>
            <person name="Hibbett D.S."/>
        </authorList>
    </citation>
    <scope>NUCLEOTIDE SEQUENCE [LARGE SCALE GENOMIC DNA]</scope>
    <source>
        <strain evidence="2 3">CBS 109695</strain>
    </source>
</reference>
<evidence type="ECO:0000313" key="2">
    <source>
        <dbReference type="EMBL" id="KZP24958.1"/>
    </source>
</evidence>
<dbReference type="AlphaFoldDB" id="A0A166NFQ5"/>
<dbReference type="Proteomes" id="UP000076532">
    <property type="component" value="Unassembled WGS sequence"/>
</dbReference>
<protein>
    <submittedName>
        <fullName evidence="2">Uncharacterized protein</fullName>
    </submittedName>
</protein>
<keyword evidence="1" id="KW-1133">Transmembrane helix</keyword>
<dbReference type="EMBL" id="KV417523">
    <property type="protein sequence ID" value="KZP24958.1"/>
    <property type="molecule type" value="Genomic_DNA"/>
</dbReference>
<gene>
    <name evidence="2" type="ORF">FIBSPDRAFT_856312</name>
</gene>
<feature type="transmembrane region" description="Helical" evidence="1">
    <location>
        <begin position="7"/>
        <end position="32"/>
    </location>
</feature>
<evidence type="ECO:0000256" key="1">
    <source>
        <dbReference type="SAM" id="Phobius"/>
    </source>
</evidence>
<proteinExistence type="predicted"/>
<keyword evidence="3" id="KW-1185">Reference proteome</keyword>
<keyword evidence="1" id="KW-0812">Transmembrane</keyword>
<accession>A0A166NFQ5</accession>
<keyword evidence="1" id="KW-0472">Membrane</keyword>
<organism evidence="2 3">
    <name type="scientific">Athelia psychrophila</name>
    <dbReference type="NCBI Taxonomy" id="1759441"/>
    <lineage>
        <taxon>Eukaryota</taxon>
        <taxon>Fungi</taxon>
        <taxon>Dikarya</taxon>
        <taxon>Basidiomycota</taxon>
        <taxon>Agaricomycotina</taxon>
        <taxon>Agaricomycetes</taxon>
        <taxon>Agaricomycetidae</taxon>
        <taxon>Atheliales</taxon>
        <taxon>Atheliaceae</taxon>
        <taxon>Athelia</taxon>
    </lineage>
</organism>